<reference evidence="2" key="1">
    <citation type="submission" date="2014-12" db="EMBL/GenBank/DDBJ databases">
        <title>Insight into the proteome of Arion vulgaris.</title>
        <authorList>
            <person name="Aradska J."/>
            <person name="Bulat T."/>
            <person name="Smidak R."/>
            <person name="Sarate P."/>
            <person name="Gangsoo J."/>
            <person name="Sialana F."/>
            <person name="Bilban M."/>
            <person name="Lubec G."/>
        </authorList>
    </citation>
    <scope>NUCLEOTIDE SEQUENCE</scope>
    <source>
        <tissue evidence="2">Skin</tissue>
    </source>
</reference>
<evidence type="ECO:0000313" key="2">
    <source>
        <dbReference type="EMBL" id="CEK88753.1"/>
    </source>
</evidence>
<feature type="compositionally biased region" description="Polar residues" evidence="1">
    <location>
        <begin position="10"/>
        <end position="36"/>
    </location>
</feature>
<evidence type="ECO:0000256" key="1">
    <source>
        <dbReference type="SAM" id="MobiDB-lite"/>
    </source>
</evidence>
<protein>
    <submittedName>
        <fullName evidence="2">Uncharacterized protein</fullName>
    </submittedName>
</protein>
<name>A0A0B7B6V1_9EUPU</name>
<proteinExistence type="predicted"/>
<sequence length="51" mass="5685">MYLATLDYRTISSTGDPDRPTTSSQGDTGPPNNILTWWSSTAQPYVHRVTQ</sequence>
<organism evidence="2">
    <name type="scientific">Arion vulgaris</name>
    <dbReference type="NCBI Taxonomy" id="1028688"/>
    <lineage>
        <taxon>Eukaryota</taxon>
        <taxon>Metazoa</taxon>
        <taxon>Spiralia</taxon>
        <taxon>Lophotrochozoa</taxon>
        <taxon>Mollusca</taxon>
        <taxon>Gastropoda</taxon>
        <taxon>Heterobranchia</taxon>
        <taxon>Euthyneura</taxon>
        <taxon>Panpulmonata</taxon>
        <taxon>Eupulmonata</taxon>
        <taxon>Stylommatophora</taxon>
        <taxon>Helicina</taxon>
        <taxon>Arionoidea</taxon>
        <taxon>Arionidae</taxon>
        <taxon>Arion</taxon>
    </lineage>
</organism>
<dbReference type="EMBL" id="HACG01041888">
    <property type="protein sequence ID" value="CEK88753.1"/>
    <property type="molecule type" value="Transcribed_RNA"/>
</dbReference>
<accession>A0A0B7B6V1</accession>
<feature type="region of interest" description="Disordered" evidence="1">
    <location>
        <begin position="1"/>
        <end position="36"/>
    </location>
</feature>
<feature type="non-terminal residue" evidence="2">
    <location>
        <position position="51"/>
    </location>
</feature>
<dbReference type="AlphaFoldDB" id="A0A0B7B6V1"/>
<gene>
    <name evidence="2" type="primary">ORF166866</name>
</gene>